<organism evidence="2">
    <name type="scientific">marine sediment metagenome</name>
    <dbReference type="NCBI Taxonomy" id="412755"/>
    <lineage>
        <taxon>unclassified sequences</taxon>
        <taxon>metagenomes</taxon>
        <taxon>ecological metagenomes</taxon>
    </lineage>
</organism>
<evidence type="ECO:0000313" key="2">
    <source>
        <dbReference type="EMBL" id="GAI89565.1"/>
    </source>
</evidence>
<keyword evidence="1" id="KW-0472">Membrane</keyword>
<keyword evidence="1" id="KW-1133">Transmembrane helix</keyword>
<dbReference type="AlphaFoldDB" id="X1TPT1"/>
<dbReference type="EMBL" id="BARW01017607">
    <property type="protein sequence ID" value="GAI89565.1"/>
    <property type="molecule type" value="Genomic_DNA"/>
</dbReference>
<sequence>MITKEEWDRMFFALGPMALGAASVAVGLLALTRSSPFGRRAY</sequence>
<accession>X1TPT1</accession>
<protein>
    <submittedName>
        <fullName evidence="2">Uncharacterized protein</fullName>
    </submittedName>
</protein>
<reference evidence="2" key="1">
    <citation type="journal article" date="2014" name="Front. Microbiol.">
        <title>High frequency of phylogenetically diverse reductive dehalogenase-homologous genes in deep subseafloor sedimentary metagenomes.</title>
        <authorList>
            <person name="Kawai M."/>
            <person name="Futagami T."/>
            <person name="Toyoda A."/>
            <person name="Takaki Y."/>
            <person name="Nishi S."/>
            <person name="Hori S."/>
            <person name="Arai W."/>
            <person name="Tsubouchi T."/>
            <person name="Morono Y."/>
            <person name="Uchiyama I."/>
            <person name="Ito T."/>
            <person name="Fujiyama A."/>
            <person name="Inagaki F."/>
            <person name="Takami H."/>
        </authorList>
    </citation>
    <scope>NUCLEOTIDE SEQUENCE</scope>
    <source>
        <strain evidence="2">Expedition CK06-06</strain>
    </source>
</reference>
<comment type="caution">
    <text evidence="2">The sequence shown here is derived from an EMBL/GenBank/DDBJ whole genome shotgun (WGS) entry which is preliminary data.</text>
</comment>
<feature type="transmembrane region" description="Helical" evidence="1">
    <location>
        <begin position="12"/>
        <end position="31"/>
    </location>
</feature>
<proteinExistence type="predicted"/>
<evidence type="ECO:0000256" key="1">
    <source>
        <dbReference type="SAM" id="Phobius"/>
    </source>
</evidence>
<feature type="non-terminal residue" evidence="2">
    <location>
        <position position="42"/>
    </location>
</feature>
<name>X1TPT1_9ZZZZ</name>
<gene>
    <name evidence="2" type="ORF">S12H4_30370</name>
</gene>
<keyword evidence="1" id="KW-0812">Transmembrane</keyword>